<dbReference type="AlphaFoldDB" id="A0AAI8Z6M4"/>
<comment type="caution">
    <text evidence="2">The sequence shown here is derived from an EMBL/GenBank/DDBJ whole genome shotgun (WGS) entry which is preliminary data.</text>
</comment>
<keyword evidence="3" id="KW-1185">Reference proteome</keyword>
<organism evidence="2 3">
    <name type="scientific">Lecanosticta acicola</name>
    <dbReference type="NCBI Taxonomy" id="111012"/>
    <lineage>
        <taxon>Eukaryota</taxon>
        <taxon>Fungi</taxon>
        <taxon>Dikarya</taxon>
        <taxon>Ascomycota</taxon>
        <taxon>Pezizomycotina</taxon>
        <taxon>Dothideomycetes</taxon>
        <taxon>Dothideomycetidae</taxon>
        <taxon>Mycosphaerellales</taxon>
        <taxon>Mycosphaerellaceae</taxon>
        <taxon>Lecanosticta</taxon>
    </lineage>
</organism>
<keyword evidence="1" id="KW-0496">Mitochondrion</keyword>
<evidence type="ECO:0000256" key="1">
    <source>
        <dbReference type="RuleBase" id="RU365099"/>
    </source>
</evidence>
<dbReference type="Gene3D" id="1.10.1510.10">
    <property type="entry name" value="Uncharacterised protein YqeY/AIM41 PF09424, N-terminal domain"/>
    <property type="match status" value="1"/>
</dbReference>
<name>A0AAI8Z6M4_9PEZI</name>
<comment type="similarity">
    <text evidence="1">Belongs to the AIM41 family.</text>
</comment>
<accession>A0AAI8Z6M4</accession>
<dbReference type="SUPFAM" id="SSF89095">
    <property type="entry name" value="GatB/YqeY motif"/>
    <property type="match status" value="1"/>
</dbReference>
<protein>
    <recommendedName>
        <fullName evidence="1">Altered inheritance of mitochondria protein 41</fullName>
    </recommendedName>
</protein>
<reference evidence="2" key="1">
    <citation type="submission" date="2023-11" db="EMBL/GenBank/DDBJ databases">
        <authorList>
            <person name="Alioto T."/>
            <person name="Alioto T."/>
            <person name="Gomez Garrido J."/>
        </authorList>
    </citation>
    <scope>NUCLEOTIDE SEQUENCE</scope>
</reference>
<dbReference type="EMBL" id="CAVMBE010000085">
    <property type="protein sequence ID" value="CAK4033393.1"/>
    <property type="molecule type" value="Genomic_DNA"/>
</dbReference>
<dbReference type="PANTHER" id="PTHR28055:SF1">
    <property type="entry name" value="ALTERED INHERITANCE OF MITOCHONDRIA PROTEIN 41, MITOCHONDRIAL"/>
    <property type="match status" value="1"/>
</dbReference>
<dbReference type="GO" id="GO:0016884">
    <property type="term" value="F:carbon-nitrogen ligase activity, with glutamine as amido-N-donor"/>
    <property type="evidence" value="ECO:0007669"/>
    <property type="project" value="UniProtKB-UniRule"/>
</dbReference>
<dbReference type="InterPro" id="IPR042184">
    <property type="entry name" value="YqeY/Aim41_N"/>
</dbReference>
<dbReference type="InterPro" id="IPR019004">
    <property type="entry name" value="YqeY/Aim41"/>
</dbReference>
<sequence length="200" mass="21570">MALAPSRMLSRSRAMSRASDVCYQCRRSYAVAPSVTSMPASPLLFKLKGDLKTAMKEKDTNRLNVLRGIIADVTNSSKTSNPIKTDMQLVSLLRKRMAAAKEASNDFQAAGRDDLVEKEQAQAAVFEEYAGSVETLSEDDIKSAVTKVVDEMTAVAQGKVNMGDALKKLLGAGGSLEGKNVDRSEVARVVKQVLGQKTNI</sequence>
<evidence type="ECO:0000313" key="3">
    <source>
        <dbReference type="Proteomes" id="UP001296104"/>
    </source>
</evidence>
<comment type="subcellular location">
    <subcellularLocation>
        <location evidence="1">Mitochondrion</location>
    </subcellularLocation>
</comment>
<proteinExistence type="inferred from homology"/>
<dbReference type="Pfam" id="PF09424">
    <property type="entry name" value="YqeY"/>
    <property type="match status" value="1"/>
</dbReference>
<dbReference type="InterPro" id="IPR003789">
    <property type="entry name" value="Asn/Gln_tRNA_amidoTrase-B-like"/>
</dbReference>
<dbReference type="Proteomes" id="UP001296104">
    <property type="component" value="Unassembled WGS sequence"/>
</dbReference>
<evidence type="ECO:0000313" key="2">
    <source>
        <dbReference type="EMBL" id="CAK4033393.1"/>
    </source>
</evidence>
<gene>
    <name evidence="1" type="primary">AIM41</name>
    <name evidence="2" type="ORF">LECACI_7A008551</name>
</gene>
<dbReference type="GO" id="GO:0005739">
    <property type="term" value="C:mitochondrion"/>
    <property type="evidence" value="ECO:0007669"/>
    <property type="project" value="UniProtKB-SubCell"/>
</dbReference>
<dbReference type="PANTHER" id="PTHR28055">
    <property type="entry name" value="ALTERED INHERITANCE OF MITOCHONDRIA PROTEIN 41, MITOCHONDRIAL"/>
    <property type="match status" value="1"/>
</dbReference>